<dbReference type="InterPro" id="IPR041694">
    <property type="entry name" value="ADH_N_2"/>
</dbReference>
<comment type="caution">
    <text evidence="3">The sequence shown here is derived from an EMBL/GenBank/DDBJ whole genome shotgun (WGS) entry which is preliminary data.</text>
</comment>
<dbReference type="InterPro" id="IPR045010">
    <property type="entry name" value="MDR_fam"/>
</dbReference>
<dbReference type="SUPFAM" id="SSF50129">
    <property type="entry name" value="GroES-like"/>
    <property type="match status" value="1"/>
</dbReference>
<name>A0ABV2Q801_9BURK</name>
<evidence type="ECO:0000313" key="4">
    <source>
        <dbReference type="Proteomes" id="UP001549320"/>
    </source>
</evidence>
<dbReference type="Gene3D" id="3.40.50.720">
    <property type="entry name" value="NAD(P)-binding Rossmann-like Domain"/>
    <property type="match status" value="1"/>
</dbReference>
<dbReference type="Pfam" id="PF00107">
    <property type="entry name" value="ADH_zinc_N"/>
    <property type="match status" value="1"/>
</dbReference>
<dbReference type="RefSeq" id="WP_354443237.1">
    <property type="nucleotide sequence ID" value="NZ_JBEPSH010000004.1"/>
</dbReference>
<feature type="domain" description="Enoyl reductase (ER)" evidence="2">
    <location>
        <begin position="44"/>
        <end position="328"/>
    </location>
</feature>
<gene>
    <name evidence="3" type="ORF">ABIE13_002231</name>
</gene>
<accession>A0ABV2Q801</accession>
<evidence type="ECO:0000313" key="3">
    <source>
        <dbReference type="EMBL" id="MET4577120.1"/>
    </source>
</evidence>
<sequence>MTNRRIVLTSRPQGVPRPADFRIDTAAIARPGAGEVLLRHTWLGLAPAARLRMGEEASYREPMALGDVVYGQAIGHVVESQAPSLPVGTAVMSVSGGWQEYSVARAENLVRVDESVAPANVWLGALGTSGMTAYVGLLDLGQPREGETVVVSAASGGVGSNVGQIARLKGCRVVGIAGGEDKVRHVRDQLGFDAAVDYKSADFAQALTAACPSGVDIYFDNVGGAVRDAVWPLMNPGGRIVVCGLIAEYNDSRQGGPGWFPILSKRLALHGFIMSDHLHRQPEFLRDMAQWIQQGRIHIQEDVSEGLESVVPAFIRMLTGKNFGKTVVRL</sequence>
<dbReference type="Gene3D" id="3.90.180.10">
    <property type="entry name" value="Medium-chain alcohol dehydrogenases, catalytic domain"/>
    <property type="match status" value="1"/>
</dbReference>
<dbReference type="CDD" id="cd05288">
    <property type="entry name" value="PGDH"/>
    <property type="match status" value="1"/>
</dbReference>
<dbReference type="PANTHER" id="PTHR43205:SF7">
    <property type="entry name" value="PROSTAGLANDIN REDUCTASE 1"/>
    <property type="match status" value="1"/>
</dbReference>
<keyword evidence="1 3" id="KW-0560">Oxidoreductase</keyword>
<dbReference type="SMART" id="SM00829">
    <property type="entry name" value="PKS_ER"/>
    <property type="match status" value="1"/>
</dbReference>
<evidence type="ECO:0000256" key="1">
    <source>
        <dbReference type="ARBA" id="ARBA00023002"/>
    </source>
</evidence>
<keyword evidence="4" id="KW-1185">Reference proteome</keyword>
<dbReference type="InterPro" id="IPR036291">
    <property type="entry name" value="NAD(P)-bd_dom_sf"/>
</dbReference>
<dbReference type="SUPFAM" id="SSF51735">
    <property type="entry name" value="NAD(P)-binding Rossmann-fold domains"/>
    <property type="match status" value="1"/>
</dbReference>
<proteinExistence type="predicted"/>
<dbReference type="EMBL" id="JBEPSH010000004">
    <property type="protein sequence ID" value="MET4577120.1"/>
    <property type="molecule type" value="Genomic_DNA"/>
</dbReference>
<dbReference type="GO" id="GO:0016491">
    <property type="term" value="F:oxidoreductase activity"/>
    <property type="evidence" value="ECO:0007669"/>
    <property type="project" value="UniProtKB-KW"/>
</dbReference>
<dbReference type="Proteomes" id="UP001549320">
    <property type="component" value="Unassembled WGS sequence"/>
</dbReference>
<protein>
    <submittedName>
        <fullName evidence="3">NADPH-dependent curcumin reductase CurA</fullName>
        <ecNumber evidence="3">1.3.1.-</ecNumber>
    </submittedName>
</protein>
<dbReference type="PANTHER" id="PTHR43205">
    <property type="entry name" value="PROSTAGLANDIN REDUCTASE"/>
    <property type="match status" value="1"/>
</dbReference>
<organism evidence="3 4">
    <name type="scientific">Ottowia thiooxydans</name>
    <dbReference type="NCBI Taxonomy" id="219182"/>
    <lineage>
        <taxon>Bacteria</taxon>
        <taxon>Pseudomonadati</taxon>
        <taxon>Pseudomonadota</taxon>
        <taxon>Betaproteobacteria</taxon>
        <taxon>Burkholderiales</taxon>
        <taxon>Comamonadaceae</taxon>
        <taxon>Ottowia</taxon>
    </lineage>
</organism>
<dbReference type="InterPro" id="IPR020843">
    <property type="entry name" value="ER"/>
</dbReference>
<evidence type="ECO:0000259" key="2">
    <source>
        <dbReference type="SMART" id="SM00829"/>
    </source>
</evidence>
<dbReference type="InterPro" id="IPR011032">
    <property type="entry name" value="GroES-like_sf"/>
</dbReference>
<dbReference type="EC" id="1.3.1.-" evidence="3"/>
<reference evidence="3 4" key="1">
    <citation type="submission" date="2024-06" db="EMBL/GenBank/DDBJ databases">
        <title>Sorghum-associated microbial communities from plants grown in Nebraska, USA.</title>
        <authorList>
            <person name="Schachtman D."/>
        </authorList>
    </citation>
    <scope>NUCLEOTIDE SEQUENCE [LARGE SCALE GENOMIC DNA]</scope>
    <source>
        <strain evidence="3 4">2709</strain>
    </source>
</reference>
<dbReference type="Pfam" id="PF16884">
    <property type="entry name" value="ADH_N_2"/>
    <property type="match status" value="1"/>
</dbReference>
<dbReference type="InterPro" id="IPR013149">
    <property type="entry name" value="ADH-like_C"/>
</dbReference>